<accession>A0A8W7P3E9</accession>
<dbReference type="Proteomes" id="UP000075882">
    <property type="component" value="Unassembled WGS sequence"/>
</dbReference>
<evidence type="ECO:0000313" key="1">
    <source>
        <dbReference type="EnsemblMetazoa" id="ACOM024743-PA.1"/>
    </source>
</evidence>
<proteinExistence type="predicted"/>
<dbReference type="AlphaFoldDB" id="A0A8W7P3E9"/>
<sequence>MGTVHAMWLDLGTGEPGGHRIPGPGQHWALASYFIVKLLLFVAESRSCFRFGHFRAQLRPPPSPQVSSGHKRCTPEYVLGKGDFRCVILAAAAAAAAHDHSAPHTNALV</sequence>
<reference evidence="1" key="1">
    <citation type="submission" date="2022-08" db="UniProtKB">
        <authorList>
            <consortium name="EnsemblMetazoa"/>
        </authorList>
    </citation>
    <scope>IDENTIFICATION</scope>
</reference>
<organism evidence="1">
    <name type="scientific">Anopheles coluzzii</name>
    <name type="common">African malaria mosquito</name>
    <dbReference type="NCBI Taxonomy" id="1518534"/>
    <lineage>
        <taxon>Eukaryota</taxon>
        <taxon>Metazoa</taxon>
        <taxon>Ecdysozoa</taxon>
        <taxon>Arthropoda</taxon>
        <taxon>Hexapoda</taxon>
        <taxon>Insecta</taxon>
        <taxon>Pterygota</taxon>
        <taxon>Neoptera</taxon>
        <taxon>Endopterygota</taxon>
        <taxon>Diptera</taxon>
        <taxon>Nematocera</taxon>
        <taxon>Culicoidea</taxon>
        <taxon>Culicidae</taxon>
        <taxon>Anophelinae</taxon>
        <taxon>Anopheles</taxon>
    </lineage>
</organism>
<dbReference type="EnsemblMetazoa" id="ACOM024743-RA">
    <property type="protein sequence ID" value="ACOM024743-PA.1"/>
    <property type="gene ID" value="ACOM024743"/>
</dbReference>
<name>A0A8W7P3E9_ANOCL</name>
<protein>
    <submittedName>
        <fullName evidence="1">Uncharacterized protein</fullName>
    </submittedName>
</protein>